<comment type="similarity">
    <text evidence="1">Belongs to the AB hydrolase superfamily.</text>
</comment>
<accession>A0A543A395</accession>
<name>A0A543A395_9ACTN</name>
<dbReference type="AlphaFoldDB" id="A0A543A395"/>
<proteinExistence type="inferred from homology"/>
<feature type="signal peptide" evidence="4">
    <location>
        <begin position="1"/>
        <end position="24"/>
    </location>
</feature>
<feature type="domain" description="Peptidase S9 prolyl oligopeptidase catalytic" evidence="5">
    <location>
        <begin position="137"/>
        <end position="348"/>
    </location>
</feature>
<dbReference type="RefSeq" id="WP_141779194.1">
    <property type="nucleotide sequence ID" value="NZ_VFOV01000001.1"/>
</dbReference>
<keyword evidence="2" id="KW-0378">Hydrolase</keyword>
<dbReference type="PANTHER" id="PTHR22946:SF9">
    <property type="entry name" value="POLYKETIDE TRANSFERASE AF380"/>
    <property type="match status" value="1"/>
</dbReference>
<dbReference type="GO" id="GO:0008236">
    <property type="term" value="F:serine-type peptidase activity"/>
    <property type="evidence" value="ECO:0007669"/>
    <property type="project" value="InterPro"/>
</dbReference>
<evidence type="ECO:0000256" key="3">
    <source>
        <dbReference type="SAM" id="MobiDB-lite"/>
    </source>
</evidence>
<keyword evidence="7" id="KW-1185">Reference proteome</keyword>
<dbReference type="InterPro" id="IPR050261">
    <property type="entry name" value="FrsA_esterase"/>
</dbReference>
<reference evidence="6 7" key="1">
    <citation type="submission" date="2019-06" db="EMBL/GenBank/DDBJ databases">
        <title>Sequencing the genomes of 1000 actinobacteria strains.</title>
        <authorList>
            <person name="Klenk H.-P."/>
        </authorList>
    </citation>
    <scope>NUCLEOTIDE SEQUENCE [LARGE SCALE GENOMIC DNA]</scope>
    <source>
        <strain evidence="6 7">DSM 25218</strain>
    </source>
</reference>
<comment type="caution">
    <text evidence="6">The sequence shown here is derived from an EMBL/GenBank/DDBJ whole genome shotgun (WGS) entry which is preliminary data.</text>
</comment>
<evidence type="ECO:0000256" key="4">
    <source>
        <dbReference type="SAM" id="SignalP"/>
    </source>
</evidence>
<dbReference type="GO" id="GO:0052689">
    <property type="term" value="F:carboxylic ester hydrolase activity"/>
    <property type="evidence" value="ECO:0007669"/>
    <property type="project" value="UniProtKB-ARBA"/>
</dbReference>
<dbReference type="PROSITE" id="PS51257">
    <property type="entry name" value="PROKAR_LIPOPROTEIN"/>
    <property type="match status" value="1"/>
</dbReference>
<dbReference type="InterPro" id="IPR001375">
    <property type="entry name" value="Peptidase_S9_cat"/>
</dbReference>
<feature type="compositionally biased region" description="Polar residues" evidence="3">
    <location>
        <begin position="157"/>
        <end position="168"/>
    </location>
</feature>
<dbReference type="Proteomes" id="UP000320209">
    <property type="component" value="Unassembled WGS sequence"/>
</dbReference>
<feature type="region of interest" description="Disordered" evidence="3">
    <location>
        <begin position="152"/>
        <end position="176"/>
    </location>
</feature>
<gene>
    <name evidence="6" type="ORF">FB381_0925</name>
</gene>
<dbReference type="InterPro" id="IPR029058">
    <property type="entry name" value="AB_hydrolase_fold"/>
</dbReference>
<evidence type="ECO:0000313" key="6">
    <source>
        <dbReference type="EMBL" id="TQL67053.1"/>
    </source>
</evidence>
<feature type="chain" id="PRO_5021887815" evidence="4">
    <location>
        <begin position="25"/>
        <end position="348"/>
    </location>
</feature>
<protein>
    <submittedName>
        <fullName evidence="6">Prolyl oligopeptidase family protein</fullName>
    </submittedName>
</protein>
<organism evidence="6 7">
    <name type="scientific">Nocardioides albertanoniae</name>
    <dbReference type="NCBI Taxonomy" id="1175486"/>
    <lineage>
        <taxon>Bacteria</taxon>
        <taxon>Bacillati</taxon>
        <taxon>Actinomycetota</taxon>
        <taxon>Actinomycetes</taxon>
        <taxon>Propionibacteriales</taxon>
        <taxon>Nocardioidaceae</taxon>
        <taxon>Nocardioides</taxon>
    </lineage>
</organism>
<dbReference type="Pfam" id="PF00326">
    <property type="entry name" value="Peptidase_S9"/>
    <property type="match status" value="1"/>
</dbReference>
<feature type="region of interest" description="Disordered" evidence="3">
    <location>
        <begin position="20"/>
        <end position="55"/>
    </location>
</feature>
<evidence type="ECO:0000256" key="1">
    <source>
        <dbReference type="ARBA" id="ARBA00008645"/>
    </source>
</evidence>
<dbReference type="SUPFAM" id="SSF53474">
    <property type="entry name" value="alpha/beta-Hydrolases"/>
    <property type="match status" value="1"/>
</dbReference>
<evidence type="ECO:0000313" key="7">
    <source>
        <dbReference type="Proteomes" id="UP000320209"/>
    </source>
</evidence>
<dbReference type="PANTHER" id="PTHR22946">
    <property type="entry name" value="DIENELACTONE HYDROLASE DOMAIN-CONTAINING PROTEIN-RELATED"/>
    <property type="match status" value="1"/>
</dbReference>
<evidence type="ECO:0000256" key="2">
    <source>
        <dbReference type="ARBA" id="ARBA00022801"/>
    </source>
</evidence>
<keyword evidence="4" id="KW-0732">Signal</keyword>
<dbReference type="Gene3D" id="3.40.50.1820">
    <property type="entry name" value="alpha/beta hydrolase"/>
    <property type="match status" value="1"/>
</dbReference>
<dbReference type="GO" id="GO:0006508">
    <property type="term" value="P:proteolysis"/>
    <property type="evidence" value="ECO:0007669"/>
    <property type="project" value="InterPro"/>
</dbReference>
<evidence type="ECO:0000259" key="5">
    <source>
        <dbReference type="Pfam" id="PF00326"/>
    </source>
</evidence>
<dbReference type="OrthoDB" id="63034at2"/>
<dbReference type="EMBL" id="VFOV01000001">
    <property type="protein sequence ID" value="TQL67053.1"/>
    <property type="molecule type" value="Genomic_DNA"/>
</dbReference>
<feature type="compositionally biased region" description="Low complexity" evidence="3">
    <location>
        <begin position="23"/>
        <end position="55"/>
    </location>
</feature>
<sequence>MGPKAMSALAFSAVLLAGCGGEPAASPPSRSATPGASTTPSAPSSSPSQTLPPVTDKVSLPQLMREDFPGGEVKVLRESGSTDAYRRFEVSYPSDRLTITGVLLRPRGSGPFPGVVFAHGHIDTDIYVTGQGLRREQDRLAREGYVVLHTDYRGHAGSSSPKSWQSPEGTEEDESRLGYTRDTINAVQAMKRLPYVDPDRTALLGRSMGGAVVMNVLVARPGLVRAGVAYASVSSDIVDSIDRWAVPSRPDEVARLYRQHGDPEREPEFWAGLSARTYFDRIEVPLQMHHGTDDESCPIRWAYRTRDLLEAAGVRQRLWVYQGEQHAFGPQWDLSIRRVAGFLDRHLG</sequence>